<gene>
    <name evidence="2" type="ORF">CFOL_v3_16510</name>
</gene>
<dbReference type="GO" id="GO:0003824">
    <property type="term" value="F:catalytic activity"/>
    <property type="evidence" value="ECO:0007669"/>
    <property type="project" value="InterPro"/>
</dbReference>
<sequence length="145" mass="16487">MWKDLRENFSIRSSTNQVVHVIFIEHDGNEWAASFVYASLTPTLHEILWGNLKYFVDSNALPWLAIGDFNDFASASERQGGSGNIIRRCSRFQSNINDCGMVDFGFSGAAFTWSNNSIKKRLDRALASPEWKSKFLEARIIMLDT</sequence>
<dbReference type="AlphaFoldDB" id="A0A1Q3BZ29"/>
<protein>
    <submittedName>
        <fullName evidence="2">Exo_endo_phos domain-containing protein</fullName>
    </submittedName>
</protein>
<dbReference type="PANTHER" id="PTHR33710">
    <property type="entry name" value="BNAC02G09200D PROTEIN"/>
    <property type="match status" value="1"/>
</dbReference>
<keyword evidence="3" id="KW-1185">Reference proteome</keyword>
<dbReference type="EMBL" id="BDDD01001064">
    <property type="protein sequence ID" value="GAV73023.1"/>
    <property type="molecule type" value="Genomic_DNA"/>
</dbReference>
<dbReference type="OrthoDB" id="1113909at2759"/>
<dbReference type="InParanoid" id="A0A1Q3BZ29"/>
<dbReference type="PANTHER" id="PTHR33710:SF71">
    <property type="entry name" value="ENDONUCLEASE_EXONUCLEASE_PHOSPHATASE DOMAIN-CONTAINING PROTEIN"/>
    <property type="match status" value="1"/>
</dbReference>
<evidence type="ECO:0000313" key="2">
    <source>
        <dbReference type="EMBL" id="GAV73023.1"/>
    </source>
</evidence>
<name>A0A1Q3BZ29_CEPFO</name>
<evidence type="ECO:0000259" key="1">
    <source>
        <dbReference type="Pfam" id="PF03372"/>
    </source>
</evidence>
<dbReference type="SUPFAM" id="SSF56219">
    <property type="entry name" value="DNase I-like"/>
    <property type="match status" value="1"/>
</dbReference>
<proteinExistence type="predicted"/>
<reference evidence="3" key="1">
    <citation type="submission" date="2016-04" db="EMBL/GenBank/DDBJ databases">
        <title>Cephalotus genome sequencing.</title>
        <authorList>
            <person name="Fukushima K."/>
            <person name="Hasebe M."/>
            <person name="Fang X."/>
        </authorList>
    </citation>
    <scope>NUCLEOTIDE SEQUENCE [LARGE SCALE GENOMIC DNA]</scope>
    <source>
        <strain evidence="3">cv. St1</strain>
    </source>
</reference>
<dbReference type="Proteomes" id="UP000187406">
    <property type="component" value="Unassembled WGS sequence"/>
</dbReference>
<dbReference type="Gene3D" id="3.60.10.10">
    <property type="entry name" value="Endonuclease/exonuclease/phosphatase"/>
    <property type="match status" value="1"/>
</dbReference>
<organism evidence="2 3">
    <name type="scientific">Cephalotus follicularis</name>
    <name type="common">Albany pitcher plant</name>
    <dbReference type="NCBI Taxonomy" id="3775"/>
    <lineage>
        <taxon>Eukaryota</taxon>
        <taxon>Viridiplantae</taxon>
        <taxon>Streptophyta</taxon>
        <taxon>Embryophyta</taxon>
        <taxon>Tracheophyta</taxon>
        <taxon>Spermatophyta</taxon>
        <taxon>Magnoliopsida</taxon>
        <taxon>eudicotyledons</taxon>
        <taxon>Gunneridae</taxon>
        <taxon>Pentapetalae</taxon>
        <taxon>rosids</taxon>
        <taxon>fabids</taxon>
        <taxon>Oxalidales</taxon>
        <taxon>Cephalotaceae</taxon>
        <taxon>Cephalotus</taxon>
    </lineage>
</organism>
<evidence type="ECO:0000313" key="3">
    <source>
        <dbReference type="Proteomes" id="UP000187406"/>
    </source>
</evidence>
<dbReference type="InterPro" id="IPR005135">
    <property type="entry name" value="Endo/exonuclease/phosphatase"/>
</dbReference>
<dbReference type="Pfam" id="PF03372">
    <property type="entry name" value="Exo_endo_phos"/>
    <property type="match status" value="1"/>
</dbReference>
<feature type="domain" description="Endonuclease/exonuclease/phosphatase" evidence="1">
    <location>
        <begin position="31"/>
        <end position="134"/>
    </location>
</feature>
<dbReference type="InterPro" id="IPR036691">
    <property type="entry name" value="Endo/exonu/phosph_ase_sf"/>
</dbReference>
<accession>A0A1Q3BZ29</accession>
<comment type="caution">
    <text evidence="2">The sequence shown here is derived from an EMBL/GenBank/DDBJ whole genome shotgun (WGS) entry which is preliminary data.</text>
</comment>
<dbReference type="STRING" id="3775.A0A1Q3BZ29"/>